<name>A0A438K671_VITVI</name>
<comment type="caution">
    <text evidence="7">The sequence shown here is derived from an EMBL/GenBank/DDBJ whole genome shotgun (WGS) entry which is preliminary data.</text>
</comment>
<evidence type="ECO:0000313" key="7">
    <source>
        <dbReference type="EMBL" id="RVX16700.1"/>
    </source>
</evidence>
<dbReference type="Proteomes" id="UP000288805">
    <property type="component" value="Unassembled WGS sequence"/>
</dbReference>
<dbReference type="GO" id="GO:0003755">
    <property type="term" value="F:peptidyl-prolyl cis-trans isomerase activity"/>
    <property type="evidence" value="ECO:0007669"/>
    <property type="project" value="UniProtKB-UniRule"/>
</dbReference>
<dbReference type="PANTHER" id="PTHR10657:SF37">
    <property type="entry name" value="PEPTIDYL-PROLYL CIS-TRANS ISOMERASE"/>
    <property type="match status" value="1"/>
</dbReference>
<keyword evidence="3 4" id="KW-0413">Isomerase</keyword>
<dbReference type="EMBL" id="QGNW01000015">
    <property type="protein sequence ID" value="RVX16700.1"/>
    <property type="molecule type" value="Genomic_DNA"/>
</dbReference>
<evidence type="ECO:0000313" key="8">
    <source>
        <dbReference type="Proteomes" id="UP000288805"/>
    </source>
</evidence>
<dbReference type="InterPro" id="IPR046357">
    <property type="entry name" value="PPIase_dom_sf"/>
</dbReference>
<protein>
    <recommendedName>
        <fullName evidence="5">Peptidyl-prolyl cis-trans isomerase</fullName>
        <ecNumber evidence="5">5.2.1.8</ecNumber>
    </recommendedName>
</protein>
<organism evidence="7 8">
    <name type="scientific">Vitis vinifera</name>
    <name type="common">Grape</name>
    <dbReference type="NCBI Taxonomy" id="29760"/>
    <lineage>
        <taxon>Eukaryota</taxon>
        <taxon>Viridiplantae</taxon>
        <taxon>Streptophyta</taxon>
        <taxon>Embryophyta</taxon>
        <taxon>Tracheophyta</taxon>
        <taxon>Spermatophyta</taxon>
        <taxon>Magnoliopsida</taxon>
        <taxon>eudicotyledons</taxon>
        <taxon>Gunneridae</taxon>
        <taxon>Pentapetalae</taxon>
        <taxon>rosids</taxon>
        <taxon>Vitales</taxon>
        <taxon>Vitaceae</taxon>
        <taxon>Viteae</taxon>
        <taxon>Vitis</taxon>
    </lineage>
</organism>
<keyword evidence="2 4" id="KW-0697">Rotamase</keyword>
<evidence type="ECO:0000256" key="4">
    <source>
        <dbReference type="PROSITE-ProRule" id="PRU00278"/>
    </source>
</evidence>
<dbReference type="AlphaFoldDB" id="A0A438K671"/>
<accession>A0A438K671</accession>
<evidence type="ECO:0000256" key="2">
    <source>
        <dbReference type="ARBA" id="ARBA00023110"/>
    </source>
</evidence>
<comment type="catalytic activity">
    <reaction evidence="1 5">
        <text>[protein]-peptidylproline (omega=180) = [protein]-peptidylproline (omega=0)</text>
        <dbReference type="Rhea" id="RHEA:16237"/>
        <dbReference type="Rhea" id="RHEA-COMP:10747"/>
        <dbReference type="Rhea" id="RHEA-COMP:10748"/>
        <dbReference type="ChEBI" id="CHEBI:83833"/>
        <dbReference type="ChEBI" id="CHEBI:83834"/>
        <dbReference type="EC" id="5.2.1.8"/>
    </reaction>
</comment>
<feature type="domain" description="PpiC" evidence="6">
    <location>
        <begin position="107"/>
        <end position="147"/>
    </location>
</feature>
<dbReference type="Pfam" id="PF00639">
    <property type="entry name" value="Rotamase"/>
    <property type="match status" value="1"/>
</dbReference>
<dbReference type="PROSITE" id="PS50198">
    <property type="entry name" value="PPIC_PPIASE_2"/>
    <property type="match status" value="1"/>
</dbReference>
<proteinExistence type="predicted"/>
<dbReference type="SUPFAM" id="SSF54534">
    <property type="entry name" value="FKBP-like"/>
    <property type="match status" value="1"/>
</dbReference>
<evidence type="ECO:0000256" key="3">
    <source>
        <dbReference type="ARBA" id="ARBA00023235"/>
    </source>
</evidence>
<evidence type="ECO:0000256" key="1">
    <source>
        <dbReference type="ARBA" id="ARBA00000971"/>
    </source>
</evidence>
<dbReference type="Gene3D" id="3.10.50.40">
    <property type="match status" value="1"/>
</dbReference>
<dbReference type="PANTHER" id="PTHR10657">
    <property type="entry name" value="PEPTIDYL-PROLYL CIS-TRANS ISOMERASE"/>
    <property type="match status" value="1"/>
</dbReference>
<reference evidence="7 8" key="1">
    <citation type="journal article" date="2018" name="PLoS Genet.">
        <title>Population sequencing reveals clonal diversity and ancestral inbreeding in the grapevine cultivar Chardonnay.</title>
        <authorList>
            <person name="Roach M.J."/>
            <person name="Johnson D.L."/>
            <person name="Bohlmann J."/>
            <person name="van Vuuren H.J."/>
            <person name="Jones S.J."/>
            <person name="Pretorius I.S."/>
            <person name="Schmidt S.A."/>
            <person name="Borneman A.R."/>
        </authorList>
    </citation>
    <scope>NUCLEOTIDE SEQUENCE [LARGE SCALE GENOMIC DNA]</scope>
    <source>
        <strain evidence="8">cv. Chardonnay</strain>
        <tissue evidence="7">Leaf</tissue>
    </source>
</reference>
<dbReference type="InterPro" id="IPR051370">
    <property type="entry name" value="PPIase_Pin1"/>
</dbReference>
<evidence type="ECO:0000259" key="6">
    <source>
        <dbReference type="PROSITE" id="PS50198"/>
    </source>
</evidence>
<dbReference type="OrthoDB" id="2530521at2759"/>
<sequence>MLQTLYAYMLYLKSSGAPDSAKQVFFTDLARWDQDKEWNWDKFCRGFVHEDGIRTGCPILSMHDYHPYFLPLASKKFSCNLAVSCFGFLVELIHRSKQKYFVNVVTGPFGRGQMQKPFEEATYALKVGEISDIVETDSGVHIIMRTG</sequence>
<gene>
    <name evidence="7" type="primary">PARV12.8_1</name>
    <name evidence="7" type="ORF">CK203_006068</name>
</gene>
<dbReference type="EC" id="5.2.1.8" evidence="5"/>
<dbReference type="InterPro" id="IPR000297">
    <property type="entry name" value="PPIase_PpiC"/>
</dbReference>
<evidence type="ECO:0000256" key="5">
    <source>
        <dbReference type="RuleBase" id="RU363014"/>
    </source>
</evidence>